<keyword evidence="3" id="KW-0479">Metal-binding</keyword>
<evidence type="ECO:0000256" key="2">
    <source>
        <dbReference type="ARBA" id="ARBA00022801"/>
    </source>
</evidence>
<feature type="binding site" evidence="3">
    <location>
        <position position="62"/>
    </location>
    <ligand>
        <name>Mg(2+)</name>
        <dbReference type="ChEBI" id="CHEBI:18420"/>
        <label>1</label>
    </ligand>
</feature>
<feature type="binding site" evidence="3">
    <location>
        <position position="63"/>
    </location>
    <ligand>
        <name>Mg(2+)</name>
        <dbReference type="ChEBI" id="CHEBI:18420"/>
        <label>1</label>
    </ligand>
</feature>
<feature type="binding site" evidence="3">
    <location>
        <position position="284"/>
    </location>
    <ligand>
        <name>Mg(2+)</name>
        <dbReference type="ChEBI" id="CHEBI:18420"/>
        <label>1</label>
    </ligand>
</feature>
<dbReference type="GO" id="GO:0016787">
    <property type="term" value="F:hydrolase activity"/>
    <property type="evidence" value="ECO:0007669"/>
    <property type="project" value="UniProtKB-KW"/>
</dbReference>
<comment type="caution">
    <text evidence="4">The sequence shown here is derived from an EMBL/GenBank/DDBJ whole genome shotgun (WGS) entry which is preliminary data.</text>
</comment>
<dbReference type="Pfam" id="PF03747">
    <property type="entry name" value="ADP_ribosyl_GH"/>
    <property type="match status" value="1"/>
</dbReference>
<protein>
    <submittedName>
        <fullName evidence="4">ADP-ribosylglycohydrolase family protein</fullName>
    </submittedName>
</protein>
<keyword evidence="2 4" id="KW-0378">Hydrolase</keyword>
<sequence>MTASRDRALAALYGLAIGDALGMPTQLMNRAAITERYGRLTGFEPAAADHPLAAGLSAGSITDDTEQALLLAGMLVEGRGRIDPREFAAALVAWEQGMRERGSLDLLGPSTSRAVRAVHAGEAVELAGRFGTTNGAAMRVTPVGIAVGSRDLPLLVDRVVEASVVSHNTGVAIAGASAVAAAVSAGVDGATVHEAFEAAIAAAAIARTRGNWVAAADVSRRIRWAIDLADPADPDRSLTDIYELVGTSLATQESVPAAFGVLATLPDDPWQACLAAASLGGDSDTVAAMVGAVAGATHGTAGFPAEARETVDRVNGLRLAQVVDALLELR</sequence>
<dbReference type="InterPro" id="IPR050792">
    <property type="entry name" value="ADP-ribosylglycohydrolase"/>
</dbReference>
<evidence type="ECO:0000256" key="1">
    <source>
        <dbReference type="ARBA" id="ARBA00010702"/>
    </source>
</evidence>
<comment type="cofactor">
    <cofactor evidence="3">
        <name>Mg(2+)</name>
        <dbReference type="ChEBI" id="CHEBI:18420"/>
    </cofactor>
    <text evidence="3">Binds 2 magnesium ions per subunit.</text>
</comment>
<dbReference type="GO" id="GO:0046872">
    <property type="term" value="F:metal ion binding"/>
    <property type="evidence" value="ECO:0007669"/>
    <property type="project" value="UniProtKB-KW"/>
</dbReference>
<name>A0A5C8UVE2_9MICO</name>
<feature type="binding site" evidence="3">
    <location>
        <position position="282"/>
    </location>
    <ligand>
        <name>Mg(2+)</name>
        <dbReference type="ChEBI" id="CHEBI:18420"/>
        <label>1</label>
    </ligand>
</feature>
<evidence type="ECO:0000256" key="3">
    <source>
        <dbReference type="PIRSR" id="PIRSR605502-1"/>
    </source>
</evidence>
<feature type="binding site" evidence="3">
    <location>
        <position position="285"/>
    </location>
    <ligand>
        <name>Mg(2+)</name>
        <dbReference type="ChEBI" id="CHEBI:18420"/>
        <label>1</label>
    </ligand>
</feature>
<dbReference type="InterPro" id="IPR036705">
    <property type="entry name" value="Ribosyl_crysJ1_sf"/>
</dbReference>
<keyword evidence="3" id="KW-0460">Magnesium</keyword>
<dbReference type="PANTHER" id="PTHR16222">
    <property type="entry name" value="ADP-RIBOSYLGLYCOHYDROLASE"/>
    <property type="match status" value="1"/>
</dbReference>
<feature type="binding site" evidence="3">
    <location>
        <position position="64"/>
    </location>
    <ligand>
        <name>Mg(2+)</name>
        <dbReference type="ChEBI" id="CHEBI:18420"/>
        <label>1</label>
    </ligand>
</feature>
<reference evidence="4 5" key="1">
    <citation type="submission" date="2019-08" db="EMBL/GenBank/DDBJ databases">
        <title>Bacterial whole genome sequence for Glaciihabitans sp. CHu50b-6-2.</title>
        <authorList>
            <person name="Jin L."/>
        </authorList>
    </citation>
    <scope>NUCLEOTIDE SEQUENCE [LARGE SCALE GENOMIC DNA]</scope>
    <source>
        <strain evidence="4 5">CHu50b-6-2</strain>
    </source>
</reference>
<dbReference type="EMBL" id="VRMG01000002">
    <property type="protein sequence ID" value="TXN32631.1"/>
    <property type="molecule type" value="Genomic_DNA"/>
</dbReference>
<comment type="similarity">
    <text evidence="1">Belongs to the ADP-ribosylglycohydrolase family.</text>
</comment>
<dbReference type="PANTHER" id="PTHR16222:SF24">
    <property type="entry name" value="ADP-RIBOSYLHYDROLASE ARH3"/>
    <property type="match status" value="1"/>
</dbReference>
<gene>
    <name evidence="4" type="ORF">FVP33_00715</name>
</gene>
<organism evidence="4 5">
    <name type="scientific">Lacisediminihabitans profunda</name>
    <dbReference type="NCBI Taxonomy" id="2594790"/>
    <lineage>
        <taxon>Bacteria</taxon>
        <taxon>Bacillati</taxon>
        <taxon>Actinomycetota</taxon>
        <taxon>Actinomycetes</taxon>
        <taxon>Micrococcales</taxon>
        <taxon>Microbacteriaceae</taxon>
        <taxon>Lacisediminihabitans</taxon>
    </lineage>
</organism>
<keyword evidence="5" id="KW-1185">Reference proteome</keyword>
<dbReference type="AlphaFoldDB" id="A0A5C8UVE2"/>
<evidence type="ECO:0000313" key="5">
    <source>
        <dbReference type="Proteomes" id="UP000321379"/>
    </source>
</evidence>
<proteinExistence type="inferred from homology"/>
<dbReference type="Gene3D" id="1.10.4080.10">
    <property type="entry name" value="ADP-ribosylation/Crystallin J1"/>
    <property type="match status" value="1"/>
</dbReference>
<dbReference type="RefSeq" id="WP_147781728.1">
    <property type="nucleotide sequence ID" value="NZ_VRMG01000002.1"/>
</dbReference>
<dbReference type="Proteomes" id="UP000321379">
    <property type="component" value="Unassembled WGS sequence"/>
</dbReference>
<evidence type="ECO:0000313" key="4">
    <source>
        <dbReference type="EMBL" id="TXN32631.1"/>
    </source>
</evidence>
<accession>A0A5C8UVE2</accession>
<dbReference type="InterPro" id="IPR005502">
    <property type="entry name" value="Ribosyl_crysJ1"/>
</dbReference>
<dbReference type="SUPFAM" id="SSF101478">
    <property type="entry name" value="ADP-ribosylglycohydrolase"/>
    <property type="match status" value="1"/>
</dbReference>